<gene>
    <name evidence="1" type="ORF">MTR62_09805</name>
</gene>
<dbReference type="InterPro" id="IPR029058">
    <property type="entry name" value="AB_hydrolase_fold"/>
</dbReference>
<dbReference type="RefSeq" id="WP_244019938.1">
    <property type="nucleotide sequence ID" value="NZ_JALHLF010000031.1"/>
</dbReference>
<dbReference type="InterPro" id="IPR010662">
    <property type="entry name" value="RBBP9/YdeN"/>
</dbReference>
<organism evidence="1 2">
    <name type="scientific">Novosphingobium organovorum</name>
    <dbReference type="NCBI Taxonomy" id="2930092"/>
    <lineage>
        <taxon>Bacteria</taxon>
        <taxon>Pseudomonadati</taxon>
        <taxon>Pseudomonadota</taxon>
        <taxon>Alphaproteobacteria</taxon>
        <taxon>Sphingomonadales</taxon>
        <taxon>Sphingomonadaceae</taxon>
        <taxon>Novosphingobium</taxon>
    </lineage>
</organism>
<dbReference type="Pfam" id="PF06821">
    <property type="entry name" value="Ser_hydrolase"/>
    <property type="match status" value="1"/>
</dbReference>
<reference evidence="1" key="1">
    <citation type="submission" date="2022-03" db="EMBL/GenBank/DDBJ databases">
        <title>Identification of a novel bacterium isolated from mangrove sediments.</title>
        <authorList>
            <person name="Pan X."/>
        </authorList>
    </citation>
    <scope>NUCLEOTIDE SEQUENCE</scope>
    <source>
        <strain evidence="1">B1949</strain>
    </source>
</reference>
<name>A0ABT0BDK5_9SPHN</name>
<keyword evidence="1" id="KW-0378">Hydrolase</keyword>
<proteinExistence type="predicted"/>
<keyword evidence="2" id="KW-1185">Reference proteome</keyword>
<protein>
    <submittedName>
        <fullName evidence="1">Alpha/beta hydrolase</fullName>
    </submittedName>
</protein>
<evidence type="ECO:0000313" key="1">
    <source>
        <dbReference type="EMBL" id="MCJ2182985.1"/>
    </source>
</evidence>
<evidence type="ECO:0000313" key="2">
    <source>
        <dbReference type="Proteomes" id="UP001162881"/>
    </source>
</evidence>
<accession>A0ABT0BDK5</accession>
<dbReference type="SUPFAM" id="SSF53474">
    <property type="entry name" value="alpha/beta-Hydrolases"/>
    <property type="match status" value="1"/>
</dbReference>
<dbReference type="Gene3D" id="3.40.50.1820">
    <property type="entry name" value="alpha/beta hydrolase"/>
    <property type="match status" value="1"/>
</dbReference>
<dbReference type="EMBL" id="JALHLF010000031">
    <property type="protein sequence ID" value="MCJ2182985.1"/>
    <property type="molecule type" value="Genomic_DNA"/>
</dbReference>
<dbReference type="Proteomes" id="UP001162881">
    <property type="component" value="Unassembled WGS sequence"/>
</dbReference>
<comment type="caution">
    <text evidence="1">The sequence shown here is derived from an EMBL/GenBank/DDBJ whole genome shotgun (WGS) entry which is preliminary data.</text>
</comment>
<dbReference type="GO" id="GO:0016787">
    <property type="term" value="F:hydrolase activity"/>
    <property type="evidence" value="ECO:0007669"/>
    <property type="project" value="UniProtKB-KW"/>
</dbReference>
<sequence length="235" mass="26254">MTLFLPSPARGAGIDILLVPARPLSPSHWMARWAQRSARCRIVELGLWDEPHRNTWVNKLNLAIARQERPVVVVTEDIAALALAWWVEYEAATSPGAVLGAFVVNPPDVDRPGRDPRIARFGAIPRGELPFPTFLVHHSLGDVYHRRAMLRLAQDWGARPLCDLVSGSWSSGWSLLLSALGERAGRIAPAPYAWLEDHAPHREEERAPWPLREAPVPPWGADLLSQNRLAHVVWC</sequence>